<protein>
    <submittedName>
        <fullName evidence="6">Alkylresorcinol O-methyltransferase</fullName>
    </submittedName>
</protein>
<organism evidence="6 7">
    <name type="scientific">Thermopolyspora flexuosa</name>
    <dbReference type="NCBI Taxonomy" id="103836"/>
    <lineage>
        <taxon>Bacteria</taxon>
        <taxon>Bacillati</taxon>
        <taxon>Actinomycetota</taxon>
        <taxon>Actinomycetes</taxon>
        <taxon>Streptosporangiales</taxon>
        <taxon>Streptosporangiaceae</taxon>
        <taxon>Thermopolyspora</taxon>
    </lineage>
</organism>
<dbReference type="EMBL" id="VFPQ01000001">
    <property type="protein sequence ID" value="TQM74148.1"/>
    <property type="molecule type" value="Genomic_DNA"/>
</dbReference>
<dbReference type="GO" id="GO:0016020">
    <property type="term" value="C:membrane"/>
    <property type="evidence" value="ECO:0007669"/>
    <property type="project" value="UniProtKB-SubCell"/>
</dbReference>
<dbReference type="Proteomes" id="UP000319213">
    <property type="component" value="Unassembled WGS sequence"/>
</dbReference>
<keyword evidence="2 5" id="KW-0812">Transmembrane</keyword>
<feature type="transmembrane region" description="Helical" evidence="5">
    <location>
        <begin position="139"/>
        <end position="158"/>
    </location>
</feature>
<proteinExistence type="predicted"/>
<dbReference type="GO" id="GO:0032259">
    <property type="term" value="P:methylation"/>
    <property type="evidence" value="ECO:0007669"/>
    <property type="project" value="UniProtKB-KW"/>
</dbReference>
<name>A0A543IU99_9ACTN</name>
<sequence length="172" mass="19124">MIAYLLLVALVAAERLAELAVTRANLAWARRHGGVEYGRGHYPWMVLAHAGLLVAAPLEVWLLHRPFIPALGWPMLAVVLAAQALRWWCVATLGRRWNTRVVVIPGLPLVRHGPYRWLRHPNYLAVAAEGVALPLVHSAWLTAIGFTVANAVLLWVRIRVEDRALGRRPAAP</sequence>
<keyword evidence="3 5" id="KW-1133">Transmembrane helix</keyword>
<dbReference type="InterPro" id="IPR007269">
    <property type="entry name" value="ICMT_MeTrfase"/>
</dbReference>
<dbReference type="RefSeq" id="WP_142258359.1">
    <property type="nucleotide sequence ID" value="NZ_BMPV01000006.1"/>
</dbReference>
<gene>
    <name evidence="6" type="ORF">FHX40_0811</name>
</gene>
<keyword evidence="6" id="KW-0489">Methyltransferase</keyword>
<dbReference type="Gene3D" id="1.20.120.1630">
    <property type="match status" value="1"/>
</dbReference>
<keyword evidence="4 5" id="KW-0472">Membrane</keyword>
<dbReference type="Pfam" id="PF04140">
    <property type="entry name" value="ICMT"/>
    <property type="match status" value="1"/>
</dbReference>
<evidence type="ECO:0000313" key="7">
    <source>
        <dbReference type="Proteomes" id="UP000319213"/>
    </source>
</evidence>
<evidence type="ECO:0000313" key="6">
    <source>
        <dbReference type="EMBL" id="TQM74148.1"/>
    </source>
</evidence>
<keyword evidence="6" id="KW-0808">Transferase</keyword>
<dbReference type="AlphaFoldDB" id="A0A543IU99"/>
<comment type="subcellular location">
    <subcellularLocation>
        <location evidence="1">Membrane</location>
        <topology evidence="1">Multi-pass membrane protein</topology>
    </subcellularLocation>
</comment>
<feature type="transmembrane region" description="Helical" evidence="5">
    <location>
        <begin position="41"/>
        <end position="63"/>
    </location>
</feature>
<feature type="transmembrane region" description="Helical" evidence="5">
    <location>
        <begin position="70"/>
        <end position="88"/>
    </location>
</feature>
<evidence type="ECO:0000256" key="1">
    <source>
        <dbReference type="ARBA" id="ARBA00004141"/>
    </source>
</evidence>
<dbReference type="OrthoDB" id="7203053at2"/>
<dbReference type="GO" id="GO:0004671">
    <property type="term" value="F:protein C-terminal S-isoprenylcysteine carboxyl O-methyltransferase activity"/>
    <property type="evidence" value="ECO:0007669"/>
    <property type="project" value="InterPro"/>
</dbReference>
<evidence type="ECO:0000256" key="4">
    <source>
        <dbReference type="ARBA" id="ARBA00023136"/>
    </source>
</evidence>
<keyword evidence="7" id="KW-1185">Reference proteome</keyword>
<evidence type="ECO:0000256" key="5">
    <source>
        <dbReference type="SAM" id="Phobius"/>
    </source>
</evidence>
<accession>A0A543IU99</accession>
<comment type="caution">
    <text evidence="6">The sequence shown here is derived from an EMBL/GenBank/DDBJ whole genome shotgun (WGS) entry which is preliminary data.</text>
</comment>
<evidence type="ECO:0000256" key="3">
    <source>
        <dbReference type="ARBA" id="ARBA00022989"/>
    </source>
</evidence>
<reference evidence="6 7" key="1">
    <citation type="submission" date="2019-06" db="EMBL/GenBank/DDBJ databases">
        <title>Sequencing the genomes of 1000 actinobacteria strains.</title>
        <authorList>
            <person name="Klenk H.-P."/>
        </authorList>
    </citation>
    <scope>NUCLEOTIDE SEQUENCE [LARGE SCALE GENOMIC DNA]</scope>
    <source>
        <strain evidence="6 7">DSM 43186</strain>
    </source>
</reference>
<evidence type="ECO:0000256" key="2">
    <source>
        <dbReference type="ARBA" id="ARBA00022692"/>
    </source>
</evidence>